<dbReference type="AlphaFoldDB" id="A0A8X7S5S3"/>
<feature type="region of interest" description="Disordered" evidence="1">
    <location>
        <begin position="178"/>
        <end position="209"/>
    </location>
</feature>
<comment type="caution">
    <text evidence="2">The sequence shown here is derived from an EMBL/GenBank/DDBJ whole genome shotgun (WGS) entry which is preliminary data.</text>
</comment>
<dbReference type="EMBL" id="JAAMPC010000008">
    <property type="protein sequence ID" value="KAG2300427.1"/>
    <property type="molecule type" value="Genomic_DNA"/>
</dbReference>
<name>A0A8X7S5S3_BRACI</name>
<organism evidence="2 3">
    <name type="scientific">Brassica carinata</name>
    <name type="common">Ethiopian mustard</name>
    <name type="synonym">Abyssinian cabbage</name>
    <dbReference type="NCBI Taxonomy" id="52824"/>
    <lineage>
        <taxon>Eukaryota</taxon>
        <taxon>Viridiplantae</taxon>
        <taxon>Streptophyta</taxon>
        <taxon>Embryophyta</taxon>
        <taxon>Tracheophyta</taxon>
        <taxon>Spermatophyta</taxon>
        <taxon>Magnoliopsida</taxon>
        <taxon>eudicotyledons</taxon>
        <taxon>Gunneridae</taxon>
        <taxon>Pentapetalae</taxon>
        <taxon>rosids</taxon>
        <taxon>malvids</taxon>
        <taxon>Brassicales</taxon>
        <taxon>Brassicaceae</taxon>
        <taxon>Brassiceae</taxon>
        <taxon>Brassica</taxon>
    </lineage>
</organism>
<sequence>MKGFVGNIEGRLKAAVRLALQHAMQEVLKSLDVSLGGGLEKMHCALTKTVRDLLSKISSSSLFDDQGVGLPNVGDQRGGSGVIPPSVVPPQPQAMGSTAARDVVDAVLDEINGRSPTQQSTLVGDSGRRSSLRLKKTINLGGQTSVDREPVPVKLVAPTLPDVVVEETNPKVHLESVSGDTISHNIGDKSPPNTQTSQEKIIDSPPSNIEPLQPNHADVFPAAVPAVNLGVPDAVEEQTEQPVVTNSAFPPASVEELNPIRDSLDSEEQVPDVLVDVNPLNVVMPEEQDDGVDGERRKSKRARNKPAVLNDFQCDPKIGLGHNINPNVGESELQNELSQKTVIDISPSEHLSH</sequence>
<evidence type="ECO:0000256" key="1">
    <source>
        <dbReference type="SAM" id="MobiDB-lite"/>
    </source>
</evidence>
<dbReference type="Proteomes" id="UP000886595">
    <property type="component" value="Unassembled WGS sequence"/>
</dbReference>
<gene>
    <name evidence="2" type="ORF">Bca52824_036899</name>
</gene>
<feature type="region of interest" description="Disordered" evidence="1">
    <location>
        <begin position="68"/>
        <end position="98"/>
    </location>
</feature>
<proteinExistence type="predicted"/>
<reference evidence="2 3" key="1">
    <citation type="submission" date="2020-02" db="EMBL/GenBank/DDBJ databases">
        <authorList>
            <person name="Ma Q."/>
            <person name="Huang Y."/>
            <person name="Song X."/>
            <person name="Pei D."/>
        </authorList>
    </citation>
    <scope>NUCLEOTIDE SEQUENCE [LARGE SCALE GENOMIC DNA]</scope>
    <source>
        <strain evidence="2">Sxm20200214</strain>
        <tissue evidence="2">Leaf</tissue>
    </source>
</reference>
<protein>
    <submittedName>
        <fullName evidence="2">Uncharacterized protein</fullName>
    </submittedName>
</protein>
<feature type="region of interest" description="Disordered" evidence="1">
    <location>
        <begin position="285"/>
        <end position="307"/>
    </location>
</feature>
<evidence type="ECO:0000313" key="2">
    <source>
        <dbReference type="EMBL" id="KAG2300427.1"/>
    </source>
</evidence>
<evidence type="ECO:0000313" key="3">
    <source>
        <dbReference type="Proteomes" id="UP000886595"/>
    </source>
</evidence>
<keyword evidence="3" id="KW-1185">Reference proteome</keyword>
<accession>A0A8X7S5S3</accession>